<name>A0ABS9KT65_9BACT</name>
<accession>A0ABS9KT65</accession>
<feature type="chain" id="PRO_5046466552" evidence="1">
    <location>
        <begin position="21"/>
        <end position="214"/>
    </location>
</feature>
<evidence type="ECO:0000256" key="1">
    <source>
        <dbReference type="SAM" id="SignalP"/>
    </source>
</evidence>
<evidence type="ECO:0000313" key="3">
    <source>
        <dbReference type="EMBL" id="MCG2615516.1"/>
    </source>
</evidence>
<proteinExistence type="predicted"/>
<comment type="caution">
    <text evidence="3">The sequence shown here is derived from an EMBL/GenBank/DDBJ whole genome shotgun (WGS) entry which is preliminary data.</text>
</comment>
<keyword evidence="4" id="KW-1185">Reference proteome</keyword>
<gene>
    <name evidence="3" type="ORF">LZZ85_14545</name>
</gene>
<dbReference type="RefSeq" id="WP_237873367.1">
    <property type="nucleotide sequence ID" value="NZ_JAKLTR010000009.1"/>
</dbReference>
<dbReference type="EMBL" id="JAKLTR010000009">
    <property type="protein sequence ID" value="MCG2615516.1"/>
    <property type="molecule type" value="Genomic_DNA"/>
</dbReference>
<dbReference type="PANTHER" id="PTHR19308">
    <property type="entry name" value="PHOSPHATIDYLCHOLINE TRANSFER PROTEIN"/>
    <property type="match status" value="1"/>
</dbReference>
<feature type="signal peptide" evidence="1">
    <location>
        <begin position="1"/>
        <end position="20"/>
    </location>
</feature>
<evidence type="ECO:0000259" key="2">
    <source>
        <dbReference type="PROSITE" id="PS50848"/>
    </source>
</evidence>
<dbReference type="InterPro" id="IPR002913">
    <property type="entry name" value="START_lipid-bd_dom"/>
</dbReference>
<sequence>MKHSITGFTLLLFLSVQAIAQKDWELKLDKQNVKVYTKTQEGSNLKAIKVSCELNTTLTKLTAVVFDVNAGTEWVYSTKLCSLVRQVSPSELYYYSEVSLPWPFSNRDFVAHLVAKQDPATKVVTITGPVAPDLVPEKKGIVRVSKSYGRWIITPKAKDLVHLEYMLETDPGGSIPAWLVNMFVTKGPYETFKKLKEQLNKPKYASVKLPFVTD</sequence>
<dbReference type="PROSITE" id="PS50848">
    <property type="entry name" value="START"/>
    <property type="match status" value="1"/>
</dbReference>
<organism evidence="3 4">
    <name type="scientific">Terrimonas ginsenosidimutans</name>
    <dbReference type="NCBI Taxonomy" id="2908004"/>
    <lineage>
        <taxon>Bacteria</taxon>
        <taxon>Pseudomonadati</taxon>
        <taxon>Bacteroidota</taxon>
        <taxon>Chitinophagia</taxon>
        <taxon>Chitinophagales</taxon>
        <taxon>Chitinophagaceae</taxon>
        <taxon>Terrimonas</taxon>
    </lineage>
</organism>
<dbReference type="SUPFAM" id="SSF55961">
    <property type="entry name" value="Bet v1-like"/>
    <property type="match status" value="1"/>
</dbReference>
<reference evidence="3" key="1">
    <citation type="submission" date="2022-01" db="EMBL/GenBank/DDBJ databases">
        <authorList>
            <person name="Jo J.-H."/>
            <person name="Im W.-T."/>
        </authorList>
    </citation>
    <scope>NUCLEOTIDE SEQUENCE</scope>
    <source>
        <strain evidence="3">NA20</strain>
    </source>
</reference>
<dbReference type="InterPro" id="IPR023393">
    <property type="entry name" value="START-like_dom_sf"/>
</dbReference>
<protein>
    <submittedName>
        <fullName evidence="3">START domain-containing protein</fullName>
    </submittedName>
</protein>
<dbReference type="InterPro" id="IPR028347">
    <property type="entry name" value="START_dom_prot"/>
</dbReference>
<dbReference type="PANTHER" id="PTHR19308:SF14">
    <property type="entry name" value="START DOMAIN-CONTAINING PROTEIN"/>
    <property type="match status" value="1"/>
</dbReference>
<dbReference type="Proteomes" id="UP001165367">
    <property type="component" value="Unassembled WGS sequence"/>
</dbReference>
<dbReference type="Pfam" id="PF01852">
    <property type="entry name" value="START"/>
    <property type="match status" value="1"/>
</dbReference>
<dbReference type="Gene3D" id="3.30.530.20">
    <property type="match status" value="1"/>
</dbReference>
<dbReference type="InterPro" id="IPR051213">
    <property type="entry name" value="START_lipid_transfer"/>
</dbReference>
<keyword evidence="1" id="KW-0732">Signal</keyword>
<dbReference type="PIRSF" id="PIRSF039033">
    <property type="entry name" value="START_dom"/>
    <property type="match status" value="1"/>
</dbReference>
<dbReference type="SMART" id="SM00234">
    <property type="entry name" value="START"/>
    <property type="match status" value="1"/>
</dbReference>
<feature type="domain" description="START" evidence="2">
    <location>
        <begin position="24"/>
        <end position="204"/>
    </location>
</feature>
<evidence type="ECO:0000313" key="4">
    <source>
        <dbReference type="Proteomes" id="UP001165367"/>
    </source>
</evidence>